<reference evidence="3 4" key="1">
    <citation type="submission" date="2023-07" db="EMBL/GenBank/DDBJ databases">
        <title>Sorghum-associated microbial communities from plants grown in Nebraska, USA.</title>
        <authorList>
            <person name="Schachtman D."/>
        </authorList>
    </citation>
    <scope>NUCLEOTIDE SEQUENCE [LARGE SCALE GENOMIC DNA]</scope>
    <source>
        <strain evidence="3 4">BE107</strain>
    </source>
</reference>
<dbReference type="InterPro" id="IPR029044">
    <property type="entry name" value="Nucleotide-diphossugar_trans"/>
</dbReference>
<comment type="caution">
    <text evidence="3">The sequence shown here is derived from an EMBL/GenBank/DDBJ whole genome shotgun (WGS) entry which is preliminary data.</text>
</comment>
<proteinExistence type="predicted"/>
<keyword evidence="3" id="KW-0808">Transferase</keyword>
<organism evidence="3 4">
    <name type="scientific">Pseudoxanthomonas sacheonensis</name>
    <dbReference type="NCBI Taxonomy" id="443615"/>
    <lineage>
        <taxon>Bacteria</taxon>
        <taxon>Pseudomonadati</taxon>
        <taxon>Pseudomonadota</taxon>
        <taxon>Gammaproteobacteria</taxon>
        <taxon>Lysobacterales</taxon>
        <taxon>Lysobacteraceae</taxon>
        <taxon>Pseudoxanthomonas</taxon>
    </lineage>
</organism>
<dbReference type="PANTHER" id="PTHR43777:SF1">
    <property type="entry name" value="MOLYBDENUM COFACTOR CYTIDYLYLTRANSFERASE"/>
    <property type="match status" value="1"/>
</dbReference>
<dbReference type="PANTHER" id="PTHR43777">
    <property type="entry name" value="MOLYBDENUM COFACTOR CYTIDYLYLTRANSFERASE"/>
    <property type="match status" value="1"/>
</dbReference>
<feature type="domain" description="MobA-like NTP transferase" evidence="2">
    <location>
        <begin position="9"/>
        <end position="167"/>
    </location>
</feature>
<keyword evidence="1" id="KW-0460">Magnesium</keyword>
<dbReference type="Gene3D" id="3.90.550.10">
    <property type="entry name" value="Spore Coat Polysaccharide Biosynthesis Protein SpsA, Chain A"/>
    <property type="match status" value="1"/>
</dbReference>
<dbReference type="EMBL" id="JAVDTT010000002">
    <property type="protein sequence ID" value="MDR6841245.1"/>
    <property type="molecule type" value="Genomic_DNA"/>
</dbReference>
<evidence type="ECO:0000313" key="4">
    <source>
        <dbReference type="Proteomes" id="UP001254759"/>
    </source>
</evidence>
<evidence type="ECO:0000259" key="2">
    <source>
        <dbReference type="Pfam" id="PF12804"/>
    </source>
</evidence>
<protein>
    <submittedName>
        <fullName evidence="3">Molybdenum cofactor cytidylyltransferase</fullName>
        <ecNumber evidence="3">2.7.7.76</ecNumber>
    </submittedName>
</protein>
<name>A0ABU1RSG4_9GAMM</name>
<accession>A0ABU1RSG4</accession>
<keyword evidence="4" id="KW-1185">Reference proteome</keyword>
<dbReference type="EC" id="2.7.7.76" evidence="3"/>
<dbReference type="CDD" id="cd04182">
    <property type="entry name" value="GT_2_like_f"/>
    <property type="match status" value="1"/>
</dbReference>
<dbReference type="SUPFAM" id="SSF53448">
    <property type="entry name" value="Nucleotide-diphospho-sugar transferases"/>
    <property type="match status" value="1"/>
</dbReference>
<dbReference type="Proteomes" id="UP001254759">
    <property type="component" value="Unassembled WGS sequence"/>
</dbReference>
<dbReference type="GO" id="GO:0061602">
    <property type="term" value="F:molybdenum cofactor cytidylyltransferase activity"/>
    <property type="evidence" value="ECO:0007669"/>
    <property type="project" value="UniProtKB-EC"/>
</dbReference>
<dbReference type="RefSeq" id="WP_310091863.1">
    <property type="nucleotide sequence ID" value="NZ_JAVDTT010000002.1"/>
</dbReference>
<evidence type="ECO:0000313" key="3">
    <source>
        <dbReference type="EMBL" id="MDR6841245.1"/>
    </source>
</evidence>
<keyword evidence="3" id="KW-0548">Nucleotidyltransferase</keyword>
<evidence type="ECO:0000256" key="1">
    <source>
        <dbReference type="ARBA" id="ARBA00022842"/>
    </source>
</evidence>
<sequence length="200" mass="20875">MTLPLPHAAIVLAAGGSVRLGAPKQLLKRGGETLVHRAVRLASVTQPQRLLVVVGAYADEVRDAIADVSVEVLHNDQWEEGLASSLRLAVGSLGDDQSALILGCDQPALDFPHLQRLLFGAAASGSGCAATLHGEARGVPAVVSAAVLVEARDLHGDRGLRGALQRLPTDSIYLMQAVELEFDLDTPGDVEKAVGEGLLD</sequence>
<dbReference type="InterPro" id="IPR025877">
    <property type="entry name" value="MobA-like_NTP_Trfase"/>
</dbReference>
<dbReference type="Pfam" id="PF12804">
    <property type="entry name" value="NTP_transf_3"/>
    <property type="match status" value="1"/>
</dbReference>
<gene>
    <name evidence="3" type="ORF">J2W94_001530</name>
</gene>